<organism evidence="1 2">
    <name type="scientific">Flavobacterium rivuli WB 3.3-2 = DSM 21788</name>
    <dbReference type="NCBI Taxonomy" id="1121895"/>
    <lineage>
        <taxon>Bacteria</taxon>
        <taxon>Pseudomonadati</taxon>
        <taxon>Bacteroidota</taxon>
        <taxon>Flavobacteriia</taxon>
        <taxon>Flavobacteriales</taxon>
        <taxon>Flavobacteriaceae</taxon>
        <taxon>Flavobacterium</taxon>
    </lineage>
</organism>
<protein>
    <submittedName>
        <fullName evidence="1">Uncharacterized protein</fullName>
    </submittedName>
</protein>
<comment type="caution">
    <text evidence="1">The sequence shown here is derived from an EMBL/GenBank/DDBJ whole genome shotgun (WGS) entry which is preliminary data.</text>
</comment>
<dbReference type="STRING" id="1121895.GCA_000378485_01669"/>
<accession>A0A0A2LYE1</accession>
<dbReference type="RefSeq" id="WP_020212823.1">
    <property type="nucleotide sequence ID" value="NZ_JRLX01000029.1"/>
</dbReference>
<keyword evidence="2" id="KW-1185">Reference proteome</keyword>
<proteinExistence type="predicted"/>
<reference evidence="1 2" key="1">
    <citation type="submission" date="2013-09" db="EMBL/GenBank/DDBJ databases">
        <authorList>
            <person name="Zeng Z."/>
            <person name="Chen C."/>
        </authorList>
    </citation>
    <scope>NUCLEOTIDE SEQUENCE [LARGE SCALE GENOMIC DNA]</scope>
    <source>
        <strain evidence="1 2">WB 3.3-2</strain>
    </source>
</reference>
<name>A0A0A2LYE1_9FLAO</name>
<gene>
    <name evidence="1" type="ORF">Q765_18660</name>
</gene>
<evidence type="ECO:0000313" key="1">
    <source>
        <dbReference type="EMBL" id="KGO85034.1"/>
    </source>
</evidence>
<dbReference type="AlphaFoldDB" id="A0A0A2LYE1"/>
<dbReference type="EMBL" id="JRLX01000029">
    <property type="protein sequence ID" value="KGO85034.1"/>
    <property type="molecule type" value="Genomic_DNA"/>
</dbReference>
<sequence length="154" mass="16213">MKVYSGFGYFNGAAKTAKVEISLPLPVTLPADGYKYECKNISNASYNALLIFIKKNTDSGTALASASLNYETIDINLDAVPLFTDTGLTASAFNYANNFILLTFHEANPAVYQAIAKLIFLDLNTIGTSASLTVTAPAAASGPSKSGLGALKKM</sequence>
<dbReference type="Proteomes" id="UP000030152">
    <property type="component" value="Unassembled WGS sequence"/>
</dbReference>
<evidence type="ECO:0000313" key="2">
    <source>
        <dbReference type="Proteomes" id="UP000030152"/>
    </source>
</evidence>